<sequence length="159" mass="18342">MKKSIYYLMIVVACITTGCSRKTVASAYQDYKIQCLGVEHDGSQTLLSWGEGRNRADAVEQAKKNAVREVIFNGIHDGNSSCDQRPVLNIPNAEERYREYFQRFFADGGEYKKYVSTVDERSGSRNVEKYQYGRKMSVTVRVLRSELRERLQNDNLLHK</sequence>
<evidence type="ECO:0000313" key="1">
    <source>
        <dbReference type="EMBL" id="RHK51095.1"/>
    </source>
</evidence>
<keyword evidence="2" id="KW-1185">Reference proteome</keyword>
<dbReference type="Proteomes" id="UP000286598">
    <property type="component" value="Unassembled WGS sequence"/>
</dbReference>
<dbReference type="AlphaFoldDB" id="A0A415GNB7"/>
<comment type="caution">
    <text evidence="1">The sequence shown here is derived from an EMBL/GenBank/DDBJ whole genome shotgun (WGS) entry which is preliminary data.</text>
</comment>
<name>A0A415GNB7_9BACT</name>
<dbReference type="RefSeq" id="WP_118355117.1">
    <property type="nucleotide sequence ID" value="NZ_DBFBWG010000072.1"/>
</dbReference>
<evidence type="ECO:0000313" key="2">
    <source>
        <dbReference type="Proteomes" id="UP000286598"/>
    </source>
</evidence>
<protein>
    <recommendedName>
        <fullName evidence="3">Lipoprotein</fullName>
    </recommendedName>
</protein>
<evidence type="ECO:0008006" key="3">
    <source>
        <dbReference type="Google" id="ProtNLM"/>
    </source>
</evidence>
<reference evidence="1 2" key="1">
    <citation type="submission" date="2018-08" db="EMBL/GenBank/DDBJ databases">
        <title>A genome reference for cultivated species of the human gut microbiota.</title>
        <authorList>
            <person name="Zou Y."/>
            <person name="Xue W."/>
            <person name="Luo G."/>
        </authorList>
    </citation>
    <scope>NUCLEOTIDE SEQUENCE [LARGE SCALE GENOMIC DNA]</scope>
    <source>
        <strain evidence="1 2">AF42-9</strain>
    </source>
</reference>
<accession>A0A415GNB7</accession>
<gene>
    <name evidence="1" type="ORF">DW060_05670</name>
</gene>
<dbReference type="OrthoDB" id="795570at2"/>
<dbReference type="EMBL" id="QRNO01000021">
    <property type="protein sequence ID" value="RHK51095.1"/>
    <property type="molecule type" value="Genomic_DNA"/>
</dbReference>
<dbReference type="PROSITE" id="PS51257">
    <property type="entry name" value="PROKAR_LIPOPROTEIN"/>
    <property type="match status" value="1"/>
</dbReference>
<proteinExistence type="predicted"/>
<organism evidence="1 2">
    <name type="scientific">Leyella stercorea</name>
    <dbReference type="NCBI Taxonomy" id="363265"/>
    <lineage>
        <taxon>Bacteria</taxon>
        <taxon>Pseudomonadati</taxon>
        <taxon>Bacteroidota</taxon>
        <taxon>Bacteroidia</taxon>
        <taxon>Bacteroidales</taxon>
        <taxon>Prevotellaceae</taxon>
        <taxon>Leyella</taxon>
    </lineage>
</organism>